<accession>X0YF73</accession>
<reference evidence="1" key="1">
    <citation type="journal article" date="2014" name="Front. Microbiol.">
        <title>High frequency of phylogenetically diverse reductive dehalogenase-homologous genes in deep subseafloor sedimentary metagenomes.</title>
        <authorList>
            <person name="Kawai M."/>
            <person name="Futagami T."/>
            <person name="Toyoda A."/>
            <person name="Takaki Y."/>
            <person name="Nishi S."/>
            <person name="Hori S."/>
            <person name="Arai W."/>
            <person name="Tsubouchi T."/>
            <person name="Morono Y."/>
            <person name="Uchiyama I."/>
            <person name="Ito T."/>
            <person name="Fujiyama A."/>
            <person name="Inagaki F."/>
            <person name="Takami H."/>
        </authorList>
    </citation>
    <scope>NUCLEOTIDE SEQUENCE</scope>
    <source>
        <strain evidence="1">Expedition CK06-06</strain>
    </source>
</reference>
<comment type="caution">
    <text evidence="1">The sequence shown here is derived from an EMBL/GenBank/DDBJ whole genome shotgun (WGS) entry which is preliminary data.</text>
</comment>
<dbReference type="EMBL" id="BARS01050171">
    <property type="protein sequence ID" value="GAG45902.1"/>
    <property type="molecule type" value="Genomic_DNA"/>
</dbReference>
<name>X0YF73_9ZZZZ</name>
<proteinExistence type="predicted"/>
<protein>
    <submittedName>
        <fullName evidence="1">Uncharacterized protein</fullName>
    </submittedName>
</protein>
<gene>
    <name evidence="1" type="ORF">S01H1_74945</name>
</gene>
<sequence length="31" mass="3293">RFALGAAIRTARTVNRMAPVKSKNKNPGGIP</sequence>
<organism evidence="1">
    <name type="scientific">marine sediment metagenome</name>
    <dbReference type="NCBI Taxonomy" id="412755"/>
    <lineage>
        <taxon>unclassified sequences</taxon>
        <taxon>metagenomes</taxon>
        <taxon>ecological metagenomes</taxon>
    </lineage>
</organism>
<dbReference type="AlphaFoldDB" id="X0YF73"/>
<evidence type="ECO:0000313" key="1">
    <source>
        <dbReference type="EMBL" id="GAG45902.1"/>
    </source>
</evidence>
<feature type="non-terminal residue" evidence="1">
    <location>
        <position position="1"/>
    </location>
</feature>